<dbReference type="InterPro" id="IPR051540">
    <property type="entry name" value="S-2-haloacid_dehalogenase"/>
</dbReference>
<dbReference type="Gene3D" id="3.40.50.1000">
    <property type="entry name" value="HAD superfamily/HAD-like"/>
    <property type="match status" value="1"/>
</dbReference>
<dbReference type="GO" id="GO:0016787">
    <property type="term" value="F:hydrolase activity"/>
    <property type="evidence" value="ECO:0007669"/>
    <property type="project" value="UniProtKB-KW"/>
</dbReference>
<evidence type="ECO:0008006" key="3">
    <source>
        <dbReference type="Google" id="ProtNLM"/>
    </source>
</evidence>
<dbReference type="InterPro" id="IPR023214">
    <property type="entry name" value="HAD_sf"/>
</dbReference>
<dbReference type="PANTHER" id="PTHR43316:SF3">
    <property type="entry name" value="HALOACID DEHALOGENASE, TYPE II (AFU_ORTHOLOGUE AFUA_2G07750)-RELATED"/>
    <property type="match status" value="1"/>
</dbReference>
<dbReference type="PANTHER" id="PTHR43316">
    <property type="entry name" value="HYDROLASE, HALOACID DELAHOGENASE-RELATED"/>
    <property type="match status" value="1"/>
</dbReference>
<evidence type="ECO:0000313" key="2">
    <source>
        <dbReference type="EMBL" id="CAA9519866.1"/>
    </source>
</evidence>
<accession>A0A6J4TCZ1</accession>
<dbReference type="InterPro" id="IPR023198">
    <property type="entry name" value="PGP-like_dom2"/>
</dbReference>
<reference evidence="2" key="1">
    <citation type="submission" date="2020-02" db="EMBL/GenBank/DDBJ databases">
        <authorList>
            <person name="Meier V. D."/>
        </authorList>
    </citation>
    <scope>NUCLEOTIDE SEQUENCE</scope>
    <source>
        <strain evidence="2">AVDCRST_MAG13</strain>
    </source>
</reference>
<name>A0A6J4TCZ1_9ACTN</name>
<dbReference type="SFLD" id="SFLDG01129">
    <property type="entry name" value="C1.5:_HAD__Beta-PGM__Phosphata"/>
    <property type="match status" value="1"/>
</dbReference>
<gene>
    <name evidence="2" type="ORF">AVDCRST_MAG13-3304</name>
</gene>
<dbReference type="InterPro" id="IPR006439">
    <property type="entry name" value="HAD-SF_hydro_IA"/>
</dbReference>
<protein>
    <recommendedName>
        <fullName evidence="3">(S)-2-haloacid dehalogenase</fullName>
    </recommendedName>
</protein>
<proteinExistence type="predicted"/>
<keyword evidence="1" id="KW-0378">Hydrolase</keyword>
<dbReference type="SFLD" id="SFLDS00003">
    <property type="entry name" value="Haloacid_Dehalogenase"/>
    <property type="match status" value="1"/>
</dbReference>
<dbReference type="AlphaFoldDB" id="A0A6J4TCZ1"/>
<dbReference type="PRINTS" id="PR00413">
    <property type="entry name" value="HADHALOGNASE"/>
</dbReference>
<evidence type="ECO:0000256" key="1">
    <source>
        <dbReference type="ARBA" id="ARBA00022801"/>
    </source>
</evidence>
<organism evidence="2">
    <name type="scientific">uncultured Solirubrobacteraceae bacterium</name>
    <dbReference type="NCBI Taxonomy" id="1162706"/>
    <lineage>
        <taxon>Bacteria</taxon>
        <taxon>Bacillati</taxon>
        <taxon>Actinomycetota</taxon>
        <taxon>Thermoleophilia</taxon>
        <taxon>Solirubrobacterales</taxon>
        <taxon>Solirubrobacteraceae</taxon>
        <taxon>environmental samples</taxon>
    </lineage>
</organism>
<dbReference type="SUPFAM" id="SSF56784">
    <property type="entry name" value="HAD-like"/>
    <property type="match status" value="1"/>
</dbReference>
<dbReference type="EMBL" id="CADCVO010000526">
    <property type="protein sequence ID" value="CAA9519866.1"/>
    <property type="molecule type" value="Genomic_DNA"/>
</dbReference>
<sequence length="214" mass="22303">MTRVIFDLNGTLTDVNAVAEPWGDAAPPRLGPEALDEAVMMSMGDTLCGVFRPFPELLRGALGRRAQLAGLDVGAPLEQALERVAALPAQPEAAAALDHLRAAGLGVAVLTNSAAAAGRRTLEQAGLLDRVDRLDGADAARAYKPDPRVYALADPEPGDWFVAAHWWDVTGASRAGLRTAWISRDDRVLPASAATPDVTAPDLLAAARAITAAG</sequence>
<dbReference type="Pfam" id="PF00702">
    <property type="entry name" value="Hydrolase"/>
    <property type="match status" value="1"/>
</dbReference>
<dbReference type="InterPro" id="IPR036412">
    <property type="entry name" value="HAD-like_sf"/>
</dbReference>
<dbReference type="Gene3D" id="1.10.150.240">
    <property type="entry name" value="Putative phosphatase, domain 2"/>
    <property type="match status" value="1"/>
</dbReference>